<dbReference type="AlphaFoldDB" id="A0A183EK63"/>
<reference evidence="1 2" key="2">
    <citation type="submission" date="2018-11" db="EMBL/GenBank/DDBJ databases">
        <authorList>
            <consortium name="Pathogen Informatics"/>
        </authorList>
    </citation>
    <scope>NUCLEOTIDE SEQUENCE [LARGE SCALE GENOMIC DNA]</scope>
</reference>
<evidence type="ECO:0000313" key="2">
    <source>
        <dbReference type="Proteomes" id="UP000271098"/>
    </source>
</evidence>
<sequence length="131" mass="14986">MSGSDLLSEGRYGSVVAARSYPAFNSFTHVEPRSCVIKTSNIGSILDDVLHGRRDAEEALEEKVDRLIRRVLMEAYILNRVRHSNIMHAHATVVNEHAICLQLVLPRLYQLEQLIDKYRRDKEGEVMLVLK</sequence>
<protein>
    <submittedName>
        <fullName evidence="3">Protein kinase domain-containing protein</fullName>
    </submittedName>
</protein>
<reference evidence="3" key="1">
    <citation type="submission" date="2016-06" db="UniProtKB">
        <authorList>
            <consortium name="WormBaseParasite"/>
        </authorList>
    </citation>
    <scope>IDENTIFICATION</scope>
</reference>
<dbReference type="EMBL" id="UYRT01092407">
    <property type="protein sequence ID" value="VDN38073.1"/>
    <property type="molecule type" value="Genomic_DNA"/>
</dbReference>
<dbReference type="OrthoDB" id="10573122at2759"/>
<dbReference type="SUPFAM" id="SSF56112">
    <property type="entry name" value="Protein kinase-like (PK-like)"/>
    <property type="match status" value="1"/>
</dbReference>
<gene>
    <name evidence="1" type="ORF">GPUH_LOCUS21357</name>
</gene>
<name>A0A183EK63_9BILA</name>
<keyword evidence="2" id="KW-1185">Reference proteome</keyword>
<dbReference type="Proteomes" id="UP000271098">
    <property type="component" value="Unassembled WGS sequence"/>
</dbReference>
<proteinExistence type="predicted"/>
<organism evidence="3">
    <name type="scientific">Gongylonema pulchrum</name>
    <dbReference type="NCBI Taxonomy" id="637853"/>
    <lineage>
        <taxon>Eukaryota</taxon>
        <taxon>Metazoa</taxon>
        <taxon>Ecdysozoa</taxon>
        <taxon>Nematoda</taxon>
        <taxon>Chromadorea</taxon>
        <taxon>Rhabditida</taxon>
        <taxon>Spirurina</taxon>
        <taxon>Spiruromorpha</taxon>
        <taxon>Spiruroidea</taxon>
        <taxon>Gongylonematidae</taxon>
        <taxon>Gongylonema</taxon>
    </lineage>
</organism>
<evidence type="ECO:0000313" key="3">
    <source>
        <dbReference type="WBParaSite" id="GPUH_0002138001-mRNA-1"/>
    </source>
</evidence>
<dbReference type="InterPro" id="IPR011009">
    <property type="entry name" value="Kinase-like_dom_sf"/>
</dbReference>
<evidence type="ECO:0000313" key="1">
    <source>
        <dbReference type="EMBL" id="VDN38073.1"/>
    </source>
</evidence>
<accession>A0A183EK63</accession>
<dbReference type="WBParaSite" id="GPUH_0002138001-mRNA-1">
    <property type="protein sequence ID" value="GPUH_0002138001-mRNA-1"/>
    <property type="gene ID" value="GPUH_0002138001"/>
</dbReference>